<proteinExistence type="predicted"/>
<evidence type="ECO:0000313" key="3">
    <source>
        <dbReference type="Proteomes" id="UP000827092"/>
    </source>
</evidence>
<sequence length="293" mass="32444">MVVGGPYRTRDQVFEERNDDVIEFGQKLPIGAAISKDVLGPDVEEENEVLQANSQEPPERDPLYVVHYVPQGKESTSQSPNTESGSDVLKKILSASKVGKGNGTPQFVVFAPSPDSREGEDVDMSSRTSRKKTRRRKKKMEEYEDDDEYPAHTQIRQQVTSHVPRPRHGDFESPDYHHHYPQHHPNYQPNYNHQPCCQQPPPTTMAPMNQPGLTIQMGNGLPMSPLGMLRQLLRPKVDLKKKLFFGVQLENGLGFGGDNATPAPAMGGNMGNMGGNMGNKGGMGGQMYTFSGK</sequence>
<keyword evidence="3" id="KW-1185">Reference proteome</keyword>
<accession>A0AAV6VR67</accession>
<evidence type="ECO:0000256" key="1">
    <source>
        <dbReference type="SAM" id="MobiDB-lite"/>
    </source>
</evidence>
<protein>
    <submittedName>
        <fullName evidence="2">Uncharacterized protein</fullName>
    </submittedName>
</protein>
<reference evidence="2 3" key="1">
    <citation type="journal article" date="2022" name="Nat. Ecol. Evol.">
        <title>A masculinizing supergene underlies an exaggerated male reproductive morph in a spider.</title>
        <authorList>
            <person name="Hendrickx F."/>
            <person name="De Corte Z."/>
            <person name="Sonet G."/>
            <person name="Van Belleghem S.M."/>
            <person name="Kostlbacher S."/>
            <person name="Vangestel C."/>
        </authorList>
    </citation>
    <scope>NUCLEOTIDE SEQUENCE [LARGE SCALE GENOMIC DNA]</scope>
    <source>
        <strain evidence="2">W744_W776</strain>
    </source>
</reference>
<evidence type="ECO:0000313" key="2">
    <source>
        <dbReference type="EMBL" id="KAG8198733.1"/>
    </source>
</evidence>
<organism evidence="2 3">
    <name type="scientific">Oedothorax gibbosus</name>
    <dbReference type="NCBI Taxonomy" id="931172"/>
    <lineage>
        <taxon>Eukaryota</taxon>
        <taxon>Metazoa</taxon>
        <taxon>Ecdysozoa</taxon>
        <taxon>Arthropoda</taxon>
        <taxon>Chelicerata</taxon>
        <taxon>Arachnida</taxon>
        <taxon>Araneae</taxon>
        <taxon>Araneomorphae</taxon>
        <taxon>Entelegynae</taxon>
        <taxon>Araneoidea</taxon>
        <taxon>Linyphiidae</taxon>
        <taxon>Erigoninae</taxon>
        <taxon>Oedothorax</taxon>
    </lineage>
</organism>
<feature type="compositionally biased region" description="Basic residues" evidence="1">
    <location>
        <begin position="128"/>
        <end position="138"/>
    </location>
</feature>
<dbReference type="Proteomes" id="UP000827092">
    <property type="component" value="Unassembled WGS sequence"/>
</dbReference>
<dbReference type="EMBL" id="JAFNEN010000036">
    <property type="protein sequence ID" value="KAG8198733.1"/>
    <property type="molecule type" value="Genomic_DNA"/>
</dbReference>
<comment type="caution">
    <text evidence="2">The sequence shown here is derived from an EMBL/GenBank/DDBJ whole genome shotgun (WGS) entry which is preliminary data.</text>
</comment>
<feature type="region of interest" description="Disordered" evidence="1">
    <location>
        <begin position="101"/>
        <end position="165"/>
    </location>
</feature>
<name>A0AAV6VR67_9ARAC</name>
<dbReference type="AlphaFoldDB" id="A0AAV6VR67"/>
<gene>
    <name evidence="2" type="ORF">JTE90_023499</name>
</gene>